<dbReference type="InterPro" id="IPR016155">
    <property type="entry name" value="Mopterin_synth/thiamin_S_b"/>
</dbReference>
<evidence type="ECO:0000313" key="1">
    <source>
        <dbReference type="EMBL" id="EMR03673.1"/>
    </source>
</evidence>
<reference evidence="1 2" key="1">
    <citation type="journal article" date="2013" name="Genome Announc.">
        <title>Draft Genome Sequence of Cesiribacter andamanensis Strain AMV16T, Isolated from a Soil Sample from a Mud Volcano in the Andaman Islands, India.</title>
        <authorList>
            <person name="Shivaji S."/>
            <person name="Ara S."/>
            <person name="Begum Z."/>
            <person name="Srinivas T.N."/>
            <person name="Singh A."/>
            <person name="Kumar Pinnaka A."/>
        </authorList>
    </citation>
    <scope>NUCLEOTIDE SEQUENCE [LARGE SCALE GENOMIC DNA]</scope>
    <source>
        <strain evidence="1 2">AMV16</strain>
    </source>
</reference>
<proteinExistence type="predicted"/>
<sequence length="77" mass="8434">MEVNILAFGRIAELTAAREWKMQGVRSTEEVRQQLEATYPALQGMRYALALNKKIITADTPLSEGAELALLPPFSGG</sequence>
<dbReference type="AlphaFoldDB" id="M7N4T3"/>
<dbReference type="OrthoDB" id="598356at2"/>
<keyword evidence="2" id="KW-1185">Reference proteome</keyword>
<name>M7N4T3_9BACT</name>
<dbReference type="STRING" id="1279009.ADICEAN_01194"/>
<comment type="caution">
    <text evidence="1">The sequence shown here is derived from an EMBL/GenBank/DDBJ whole genome shotgun (WGS) entry which is preliminary data.</text>
</comment>
<dbReference type="CDD" id="cd00754">
    <property type="entry name" value="Ubl_MoaD"/>
    <property type="match status" value="1"/>
</dbReference>
<dbReference type="InterPro" id="IPR012675">
    <property type="entry name" value="Beta-grasp_dom_sf"/>
</dbReference>
<dbReference type="eggNOG" id="COG1977">
    <property type="taxonomic scope" value="Bacteria"/>
</dbReference>
<accession>M7N4T3</accession>
<protein>
    <submittedName>
        <fullName evidence="1">Molybdopterin synthase small subunit</fullName>
    </submittedName>
</protein>
<evidence type="ECO:0000313" key="2">
    <source>
        <dbReference type="Proteomes" id="UP000011910"/>
    </source>
</evidence>
<dbReference type="SUPFAM" id="SSF54285">
    <property type="entry name" value="MoaD/ThiS"/>
    <property type="match status" value="1"/>
</dbReference>
<gene>
    <name evidence="1" type="ORF">ADICEAN_01194</name>
</gene>
<organism evidence="1 2">
    <name type="scientific">Cesiribacter andamanensis AMV16</name>
    <dbReference type="NCBI Taxonomy" id="1279009"/>
    <lineage>
        <taxon>Bacteria</taxon>
        <taxon>Pseudomonadati</taxon>
        <taxon>Bacteroidota</taxon>
        <taxon>Cytophagia</taxon>
        <taxon>Cytophagales</taxon>
        <taxon>Cesiribacteraceae</taxon>
        <taxon>Cesiribacter</taxon>
    </lineage>
</organism>
<dbReference type="InterPro" id="IPR003749">
    <property type="entry name" value="ThiS/MoaD-like"/>
</dbReference>
<dbReference type="Gene3D" id="3.10.20.30">
    <property type="match status" value="1"/>
</dbReference>
<dbReference type="RefSeq" id="WP_009194594.1">
    <property type="nucleotide sequence ID" value="NZ_AODQ01000020.1"/>
</dbReference>
<dbReference type="Pfam" id="PF02597">
    <property type="entry name" value="ThiS"/>
    <property type="match status" value="1"/>
</dbReference>
<dbReference type="EMBL" id="AODQ01000020">
    <property type="protein sequence ID" value="EMR03673.1"/>
    <property type="molecule type" value="Genomic_DNA"/>
</dbReference>
<dbReference type="Proteomes" id="UP000011910">
    <property type="component" value="Unassembled WGS sequence"/>
</dbReference>